<dbReference type="PANTHER" id="PTHR44936:SF5">
    <property type="entry name" value="SENSOR HISTIDINE KINASE ENVZ"/>
    <property type="match status" value="1"/>
</dbReference>
<keyword evidence="14 15" id="KW-0472">Membrane</keyword>
<dbReference type="InterPro" id="IPR050980">
    <property type="entry name" value="2C_sensor_his_kinase"/>
</dbReference>
<keyword evidence="8 15" id="KW-0812">Transmembrane</keyword>
<feature type="domain" description="HAMP" evidence="17">
    <location>
        <begin position="192"/>
        <end position="247"/>
    </location>
</feature>
<keyword evidence="13" id="KW-0902">Two-component regulatory system</keyword>
<keyword evidence="6" id="KW-0597">Phosphoprotein</keyword>
<dbReference type="SUPFAM" id="SSF47384">
    <property type="entry name" value="Homodimeric domain of signal transducing histidine kinase"/>
    <property type="match status" value="1"/>
</dbReference>
<proteinExistence type="predicted"/>
<dbReference type="PROSITE" id="PS50885">
    <property type="entry name" value="HAMP"/>
    <property type="match status" value="1"/>
</dbReference>
<evidence type="ECO:0000256" key="9">
    <source>
        <dbReference type="ARBA" id="ARBA00022741"/>
    </source>
</evidence>
<evidence type="ECO:0000313" key="19">
    <source>
        <dbReference type="Proteomes" id="UP001549110"/>
    </source>
</evidence>
<dbReference type="SMART" id="SM00388">
    <property type="entry name" value="HisKA"/>
    <property type="match status" value="1"/>
</dbReference>
<comment type="catalytic activity">
    <reaction evidence="1">
        <text>ATP + protein L-histidine = ADP + protein N-phospho-L-histidine.</text>
        <dbReference type="EC" id="2.7.13.3"/>
    </reaction>
</comment>
<dbReference type="PRINTS" id="PR00344">
    <property type="entry name" value="BCTRLSENSOR"/>
</dbReference>
<evidence type="ECO:0000256" key="5">
    <source>
        <dbReference type="ARBA" id="ARBA00022519"/>
    </source>
</evidence>
<accession>A0ABV2EL07</accession>
<evidence type="ECO:0000259" key="17">
    <source>
        <dbReference type="PROSITE" id="PS50885"/>
    </source>
</evidence>
<sequence>MTRPLKGWPTASLFWQLLALIGASLVAAQAISLILLFNLPPPAPDFYRASEITQALRGPPPNITDRRPLIVRISDEPPPMAIESNVTPKIRAQLAKSLGVPVDSVVISSASRFPVSDRRVFRVIRDRMARAGEEEEHFLIAPFDVAVAQPDGKWKVVRPERGIGLSPWQQRLVLVFILSTLAMAPAALVVARRLSAPIRLFTDAAERLGRDPGAPPLSPRSLKGSAEIAVAVRAFNEMQERLRRYVEDRTTMMGAIAHDLRTPLTRLRFRVEAAPEDARAKMVGDIDQMEEMISAALTFVRDTNRPGERTRLELSSLLESLCDEMAETGFDIEVERGEKVVLTGDPVALRRLFTNLLENAVKFGERARARVFTDGTNAVVEIEDDGPGIPPEETERVFDPFYRREPSRSRQTGGIGLGLAVVRSVARGHGGDAFLVNRPGGGLTARVQLPL</sequence>
<evidence type="ECO:0000256" key="14">
    <source>
        <dbReference type="ARBA" id="ARBA00023136"/>
    </source>
</evidence>
<evidence type="ECO:0000256" key="7">
    <source>
        <dbReference type="ARBA" id="ARBA00022679"/>
    </source>
</evidence>
<reference evidence="18 19" key="1">
    <citation type="submission" date="2024-06" db="EMBL/GenBank/DDBJ databases">
        <title>Genomic Encyclopedia of Type Strains, Phase IV (KMG-IV): sequencing the most valuable type-strain genomes for metagenomic binning, comparative biology and taxonomic classification.</title>
        <authorList>
            <person name="Goeker M."/>
        </authorList>
    </citation>
    <scope>NUCLEOTIDE SEQUENCE [LARGE SCALE GENOMIC DNA]</scope>
    <source>
        <strain evidence="18 19">DSM 17809</strain>
    </source>
</reference>
<keyword evidence="5" id="KW-0997">Cell inner membrane</keyword>
<dbReference type="InterPro" id="IPR003661">
    <property type="entry name" value="HisK_dim/P_dom"/>
</dbReference>
<keyword evidence="4" id="KW-1003">Cell membrane</keyword>
<dbReference type="RefSeq" id="WP_331932900.1">
    <property type="nucleotide sequence ID" value="NZ_JBEPLU010000002.1"/>
</dbReference>
<dbReference type="Pfam" id="PF00672">
    <property type="entry name" value="HAMP"/>
    <property type="match status" value="1"/>
</dbReference>
<evidence type="ECO:0000256" key="13">
    <source>
        <dbReference type="ARBA" id="ARBA00023012"/>
    </source>
</evidence>
<comment type="subcellular location">
    <subcellularLocation>
        <location evidence="2">Cell inner membrane</location>
        <topology evidence="2">Multi-pass membrane protein</topology>
    </subcellularLocation>
</comment>
<evidence type="ECO:0000256" key="6">
    <source>
        <dbReference type="ARBA" id="ARBA00022553"/>
    </source>
</evidence>
<evidence type="ECO:0000256" key="3">
    <source>
        <dbReference type="ARBA" id="ARBA00012438"/>
    </source>
</evidence>
<dbReference type="InterPro" id="IPR003660">
    <property type="entry name" value="HAMP_dom"/>
</dbReference>
<keyword evidence="10 18" id="KW-0418">Kinase</keyword>
<dbReference type="Gene3D" id="1.10.287.130">
    <property type="match status" value="1"/>
</dbReference>
<evidence type="ECO:0000256" key="8">
    <source>
        <dbReference type="ARBA" id="ARBA00022692"/>
    </source>
</evidence>
<dbReference type="InterPro" id="IPR004358">
    <property type="entry name" value="Sig_transdc_His_kin-like_C"/>
</dbReference>
<dbReference type="Proteomes" id="UP001549110">
    <property type="component" value="Unassembled WGS sequence"/>
</dbReference>
<dbReference type="SUPFAM" id="SSF55874">
    <property type="entry name" value="ATPase domain of HSP90 chaperone/DNA topoisomerase II/histidine kinase"/>
    <property type="match status" value="1"/>
</dbReference>
<evidence type="ECO:0000256" key="4">
    <source>
        <dbReference type="ARBA" id="ARBA00022475"/>
    </source>
</evidence>
<evidence type="ECO:0000256" key="1">
    <source>
        <dbReference type="ARBA" id="ARBA00000085"/>
    </source>
</evidence>
<evidence type="ECO:0000256" key="11">
    <source>
        <dbReference type="ARBA" id="ARBA00022840"/>
    </source>
</evidence>
<keyword evidence="9" id="KW-0547">Nucleotide-binding</keyword>
<dbReference type="Gene3D" id="3.30.565.10">
    <property type="entry name" value="Histidine kinase-like ATPase, C-terminal domain"/>
    <property type="match status" value="1"/>
</dbReference>
<dbReference type="Pfam" id="PF02518">
    <property type="entry name" value="HATPase_c"/>
    <property type="match status" value="1"/>
</dbReference>
<dbReference type="Pfam" id="PF00512">
    <property type="entry name" value="HisKA"/>
    <property type="match status" value="1"/>
</dbReference>
<evidence type="ECO:0000259" key="16">
    <source>
        <dbReference type="PROSITE" id="PS50109"/>
    </source>
</evidence>
<evidence type="ECO:0000256" key="15">
    <source>
        <dbReference type="SAM" id="Phobius"/>
    </source>
</evidence>
<dbReference type="CDD" id="cd00082">
    <property type="entry name" value="HisKA"/>
    <property type="match status" value="1"/>
</dbReference>
<dbReference type="InterPro" id="IPR036890">
    <property type="entry name" value="HATPase_C_sf"/>
</dbReference>
<evidence type="ECO:0000256" key="12">
    <source>
        <dbReference type="ARBA" id="ARBA00022989"/>
    </source>
</evidence>
<keyword evidence="19" id="KW-1185">Reference proteome</keyword>
<dbReference type="SMART" id="SM00387">
    <property type="entry name" value="HATPase_c"/>
    <property type="match status" value="1"/>
</dbReference>
<dbReference type="CDD" id="cd00075">
    <property type="entry name" value="HATPase"/>
    <property type="match status" value="1"/>
</dbReference>
<dbReference type="InterPro" id="IPR005467">
    <property type="entry name" value="His_kinase_dom"/>
</dbReference>
<dbReference type="EC" id="2.7.13.3" evidence="3"/>
<feature type="transmembrane region" description="Helical" evidence="15">
    <location>
        <begin position="172"/>
        <end position="191"/>
    </location>
</feature>
<keyword evidence="7" id="KW-0808">Transferase</keyword>
<name>A0ABV2EL07_9CAUL</name>
<evidence type="ECO:0000256" key="2">
    <source>
        <dbReference type="ARBA" id="ARBA00004429"/>
    </source>
</evidence>
<dbReference type="SMART" id="SM00304">
    <property type="entry name" value="HAMP"/>
    <property type="match status" value="1"/>
</dbReference>
<dbReference type="PROSITE" id="PS50109">
    <property type="entry name" value="HIS_KIN"/>
    <property type="match status" value="1"/>
</dbReference>
<gene>
    <name evidence="18" type="ORF">ABID41_002834</name>
</gene>
<keyword evidence="11" id="KW-0067">ATP-binding</keyword>
<dbReference type="InterPro" id="IPR036097">
    <property type="entry name" value="HisK_dim/P_sf"/>
</dbReference>
<comment type="caution">
    <text evidence="18">The sequence shown here is derived from an EMBL/GenBank/DDBJ whole genome shotgun (WGS) entry which is preliminary data.</text>
</comment>
<organism evidence="18 19">
    <name type="scientific">Phenylobacterium koreense</name>
    <dbReference type="NCBI Taxonomy" id="266125"/>
    <lineage>
        <taxon>Bacteria</taxon>
        <taxon>Pseudomonadati</taxon>
        <taxon>Pseudomonadota</taxon>
        <taxon>Alphaproteobacteria</taxon>
        <taxon>Caulobacterales</taxon>
        <taxon>Caulobacteraceae</taxon>
        <taxon>Phenylobacterium</taxon>
    </lineage>
</organism>
<dbReference type="GO" id="GO:0016301">
    <property type="term" value="F:kinase activity"/>
    <property type="evidence" value="ECO:0007669"/>
    <property type="project" value="UniProtKB-KW"/>
</dbReference>
<evidence type="ECO:0000256" key="10">
    <source>
        <dbReference type="ARBA" id="ARBA00022777"/>
    </source>
</evidence>
<dbReference type="InterPro" id="IPR003594">
    <property type="entry name" value="HATPase_dom"/>
</dbReference>
<protein>
    <recommendedName>
        <fullName evidence="3">histidine kinase</fullName>
        <ecNumber evidence="3">2.7.13.3</ecNumber>
    </recommendedName>
</protein>
<evidence type="ECO:0000313" key="18">
    <source>
        <dbReference type="EMBL" id="MET3527716.1"/>
    </source>
</evidence>
<dbReference type="EMBL" id="JBEPLU010000002">
    <property type="protein sequence ID" value="MET3527716.1"/>
    <property type="molecule type" value="Genomic_DNA"/>
</dbReference>
<dbReference type="PANTHER" id="PTHR44936">
    <property type="entry name" value="SENSOR PROTEIN CREC"/>
    <property type="match status" value="1"/>
</dbReference>
<keyword evidence="12 15" id="KW-1133">Transmembrane helix</keyword>
<feature type="domain" description="Histidine kinase" evidence="16">
    <location>
        <begin position="255"/>
        <end position="451"/>
    </location>
</feature>